<evidence type="ECO:0000313" key="1">
    <source>
        <dbReference type="EMBL" id="TYK34334.1"/>
    </source>
</evidence>
<dbReference type="Proteomes" id="UP000324383">
    <property type="component" value="Unassembled WGS sequence"/>
</dbReference>
<organism evidence="1 2">
    <name type="scientific">Bacteroides pyogenes</name>
    <dbReference type="NCBI Taxonomy" id="310300"/>
    <lineage>
        <taxon>Bacteria</taxon>
        <taxon>Pseudomonadati</taxon>
        <taxon>Bacteroidota</taxon>
        <taxon>Bacteroidia</taxon>
        <taxon>Bacteroidales</taxon>
        <taxon>Bacteroidaceae</taxon>
        <taxon>Bacteroides</taxon>
    </lineage>
</organism>
<gene>
    <name evidence="1" type="ORF">FNJ60_04920</name>
</gene>
<keyword evidence="2" id="KW-1185">Reference proteome</keyword>
<reference evidence="1 2" key="1">
    <citation type="submission" date="2019-07" db="EMBL/GenBank/DDBJ databases">
        <title>Draft Genome Sequences of Bacteroides pyogenes Strains Isolated from the Uterus Holstein Dairy Cows with Metritis.</title>
        <authorList>
            <person name="Cunha F."/>
            <person name="Galvao K.N."/>
            <person name="Jeon S.J."/>
            <person name="Jeong K.C."/>
        </authorList>
    </citation>
    <scope>NUCLEOTIDE SEQUENCE [LARGE SCALE GENOMIC DNA]</scope>
    <source>
        <strain evidence="1 2">KG-31</strain>
    </source>
</reference>
<dbReference type="RefSeq" id="WP_148727243.1">
    <property type="nucleotide sequence ID" value="NZ_CP197398.1"/>
</dbReference>
<dbReference type="EMBL" id="VKLW01000008">
    <property type="protein sequence ID" value="TYK34334.1"/>
    <property type="molecule type" value="Genomic_DNA"/>
</dbReference>
<evidence type="ECO:0000313" key="2">
    <source>
        <dbReference type="Proteomes" id="UP000324383"/>
    </source>
</evidence>
<sequence length="189" mass="21474">MTDDKKKLEQERAELNALIGKGVSFEVKDTEFDVEKRFFGLIKKYKPREITRTFKIEELTLSTLDRISAETIEFAIDETVMKSADSMKCARGLAHNHSIRCAKVVAIAVLGEDRLIPICGRGGTRWVEDAKRIDELTSLFARTIKPSVLYKLFVLVNAMSNLGDFMSSIRLIQQERTTMPIRIEESNEG</sequence>
<name>A0A5D3FPP8_9BACE</name>
<proteinExistence type="predicted"/>
<accession>A0A5D3FPP8</accession>
<comment type="caution">
    <text evidence="1">The sequence shown here is derived from an EMBL/GenBank/DDBJ whole genome shotgun (WGS) entry which is preliminary data.</text>
</comment>
<protein>
    <submittedName>
        <fullName evidence="1">Uncharacterized protein</fullName>
    </submittedName>
</protein>
<dbReference type="AlphaFoldDB" id="A0A5D3FPP8"/>